<feature type="region of interest" description="Disordered" evidence="1">
    <location>
        <begin position="33"/>
        <end position="125"/>
    </location>
</feature>
<sequence>MAARVAMMANEARQRQEELVAIARAVEVEVDLEPVDVPPHPHAGVHDLDPSSPRNEGPQSPEVVRSPSPTLDVMPLRESIPALQVPEGGAPPWDAPSKAPSPKRRKSDKGKGIEGSGKKVVGDDEGVACNRDEEPQLINRPTIFGVCYKRLARAREEINQALKLNTRLSPNKTPLVPDWQVSGNSSIFHRKPRETSFEMYKVCLLPRDQIALASLHHARLEMLSAHLHH</sequence>
<dbReference type="AlphaFoldDB" id="A0AAE1YYH2"/>
<evidence type="ECO:0000313" key="2">
    <source>
        <dbReference type="EMBL" id="KAK4438412.1"/>
    </source>
</evidence>
<accession>A0AAE1YYH2</accession>
<comment type="caution">
    <text evidence="2">The sequence shown here is derived from an EMBL/GenBank/DDBJ whole genome shotgun (WGS) entry which is preliminary data.</text>
</comment>
<organism evidence="2 3">
    <name type="scientific">Sesamum alatum</name>
    <dbReference type="NCBI Taxonomy" id="300844"/>
    <lineage>
        <taxon>Eukaryota</taxon>
        <taxon>Viridiplantae</taxon>
        <taxon>Streptophyta</taxon>
        <taxon>Embryophyta</taxon>
        <taxon>Tracheophyta</taxon>
        <taxon>Spermatophyta</taxon>
        <taxon>Magnoliopsida</taxon>
        <taxon>eudicotyledons</taxon>
        <taxon>Gunneridae</taxon>
        <taxon>Pentapetalae</taxon>
        <taxon>asterids</taxon>
        <taxon>lamiids</taxon>
        <taxon>Lamiales</taxon>
        <taxon>Pedaliaceae</taxon>
        <taxon>Sesamum</taxon>
    </lineage>
</organism>
<protein>
    <submittedName>
        <fullName evidence="2">Uncharacterized protein</fullName>
    </submittedName>
</protein>
<gene>
    <name evidence="2" type="ORF">Salat_0175500</name>
</gene>
<evidence type="ECO:0000313" key="3">
    <source>
        <dbReference type="Proteomes" id="UP001293254"/>
    </source>
</evidence>
<name>A0AAE1YYH2_9LAMI</name>
<keyword evidence="3" id="KW-1185">Reference proteome</keyword>
<dbReference type="Proteomes" id="UP001293254">
    <property type="component" value="Unassembled WGS sequence"/>
</dbReference>
<evidence type="ECO:0000256" key="1">
    <source>
        <dbReference type="SAM" id="MobiDB-lite"/>
    </source>
</evidence>
<reference evidence="2" key="1">
    <citation type="submission" date="2020-06" db="EMBL/GenBank/DDBJ databases">
        <authorList>
            <person name="Li T."/>
            <person name="Hu X."/>
            <person name="Zhang T."/>
            <person name="Song X."/>
            <person name="Zhang H."/>
            <person name="Dai N."/>
            <person name="Sheng W."/>
            <person name="Hou X."/>
            <person name="Wei L."/>
        </authorList>
    </citation>
    <scope>NUCLEOTIDE SEQUENCE</scope>
    <source>
        <strain evidence="2">3651</strain>
        <tissue evidence="2">Leaf</tissue>
    </source>
</reference>
<dbReference type="EMBL" id="JACGWO010000001">
    <property type="protein sequence ID" value="KAK4438412.1"/>
    <property type="molecule type" value="Genomic_DNA"/>
</dbReference>
<feature type="compositionally biased region" description="Basic and acidic residues" evidence="1">
    <location>
        <begin position="109"/>
        <end position="122"/>
    </location>
</feature>
<proteinExistence type="predicted"/>
<reference evidence="2" key="2">
    <citation type="journal article" date="2024" name="Plant">
        <title>Genomic evolution and insights into agronomic trait innovations of Sesamum species.</title>
        <authorList>
            <person name="Miao H."/>
            <person name="Wang L."/>
            <person name="Qu L."/>
            <person name="Liu H."/>
            <person name="Sun Y."/>
            <person name="Le M."/>
            <person name="Wang Q."/>
            <person name="Wei S."/>
            <person name="Zheng Y."/>
            <person name="Lin W."/>
            <person name="Duan Y."/>
            <person name="Cao H."/>
            <person name="Xiong S."/>
            <person name="Wang X."/>
            <person name="Wei L."/>
            <person name="Li C."/>
            <person name="Ma Q."/>
            <person name="Ju M."/>
            <person name="Zhao R."/>
            <person name="Li G."/>
            <person name="Mu C."/>
            <person name="Tian Q."/>
            <person name="Mei H."/>
            <person name="Zhang T."/>
            <person name="Gao T."/>
            <person name="Zhang H."/>
        </authorList>
    </citation>
    <scope>NUCLEOTIDE SEQUENCE</scope>
    <source>
        <strain evidence="2">3651</strain>
    </source>
</reference>